<dbReference type="InterPro" id="IPR036388">
    <property type="entry name" value="WH-like_DNA-bd_sf"/>
</dbReference>
<evidence type="ECO:0000256" key="5">
    <source>
        <dbReference type="ARBA" id="ARBA00022679"/>
    </source>
</evidence>
<comment type="similarity">
    <text evidence="2">Belongs to the MGMT family.</text>
</comment>
<dbReference type="Pfam" id="PF01035">
    <property type="entry name" value="DNA_binding_1"/>
    <property type="match status" value="1"/>
</dbReference>
<evidence type="ECO:0000256" key="7">
    <source>
        <dbReference type="ARBA" id="ARBA00023204"/>
    </source>
</evidence>
<dbReference type="PANTHER" id="PTHR10815:SF13">
    <property type="entry name" value="METHYLATED-DNA--PROTEIN-CYSTEINE METHYLTRANSFERASE"/>
    <property type="match status" value="1"/>
</dbReference>
<dbReference type="InterPro" id="IPR001497">
    <property type="entry name" value="MethylDNA_cys_MeTrfase_AS"/>
</dbReference>
<comment type="catalytic activity">
    <reaction evidence="1">
        <text>a 4-O-methyl-thymidine in DNA + L-cysteinyl-[protein] = a thymidine in DNA + S-methyl-L-cysteinyl-[protein]</text>
        <dbReference type="Rhea" id="RHEA:53428"/>
        <dbReference type="Rhea" id="RHEA-COMP:10131"/>
        <dbReference type="Rhea" id="RHEA-COMP:10132"/>
        <dbReference type="Rhea" id="RHEA-COMP:13555"/>
        <dbReference type="Rhea" id="RHEA-COMP:13556"/>
        <dbReference type="ChEBI" id="CHEBI:29950"/>
        <dbReference type="ChEBI" id="CHEBI:82612"/>
        <dbReference type="ChEBI" id="CHEBI:137386"/>
        <dbReference type="ChEBI" id="CHEBI:137387"/>
        <dbReference type="EC" id="2.1.1.63"/>
    </reaction>
</comment>
<keyword evidence="5 10" id="KW-0808">Transferase</keyword>
<evidence type="ECO:0000256" key="2">
    <source>
        <dbReference type="ARBA" id="ARBA00008711"/>
    </source>
</evidence>
<dbReference type="Proteomes" id="UP000247838">
    <property type="component" value="Unassembled WGS sequence"/>
</dbReference>
<evidence type="ECO:0000259" key="9">
    <source>
        <dbReference type="Pfam" id="PF01035"/>
    </source>
</evidence>
<dbReference type="SUPFAM" id="SSF53155">
    <property type="entry name" value="Methylated DNA-protein cysteine methyltransferase domain"/>
    <property type="match status" value="1"/>
</dbReference>
<dbReference type="InterPro" id="IPR036631">
    <property type="entry name" value="MGMT_N_sf"/>
</dbReference>
<dbReference type="Gene3D" id="1.10.10.10">
    <property type="entry name" value="Winged helix-like DNA-binding domain superfamily/Winged helix DNA-binding domain"/>
    <property type="match status" value="1"/>
</dbReference>
<reference evidence="10 11" key="1">
    <citation type="submission" date="2018-05" db="EMBL/GenBank/DDBJ databases">
        <title>Reference genomes for bee gut microbiota database.</title>
        <authorList>
            <person name="Ellegaard K.M."/>
        </authorList>
    </citation>
    <scope>NUCLEOTIDE SEQUENCE [LARGE SCALE GENOMIC DNA]</scope>
    <source>
        <strain evidence="10 11">ESL0167</strain>
    </source>
</reference>
<keyword evidence="7" id="KW-0234">DNA repair</keyword>
<comment type="caution">
    <text evidence="10">The sequence shown here is derived from an EMBL/GenBank/DDBJ whole genome shotgun (WGS) entry which is preliminary data.</text>
</comment>
<protein>
    <recommendedName>
        <fullName evidence="3">methylated-DNA--[protein]-cysteine S-methyltransferase</fullName>
        <ecNumber evidence="3">2.1.1.63</ecNumber>
    </recommendedName>
</protein>
<proteinExistence type="inferred from homology"/>
<evidence type="ECO:0000256" key="1">
    <source>
        <dbReference type="ARBA" id="ARBA00001286"/>
    </source>
</evidence>
<dbReference type="InterPro" id="IPR014048">
    <property type="entry name" value="MethylDNA_cys_MeTrfase_DNA-bd"/>
</dbReference>
<dbReference type="NCBIfam" id="TIGR00589">
    <property type="entry name" value="ogt"/>
    <property type="match status" value="1"/>
</dbReference>
<organism evidence="10 11">
    <name type="scientific">Frischella perrara</name>
    <dbReference type="NCBI Taxonomy" id="1267021"/>
    <lineage>
        <taxon>Bacteria</taxon>
        <taxon>Pseudomonadati</taxon>
        <taxon>Pseudomonadota</taxon>
        <taxon>Gammaproteobacteria</taxon>
        <taxon>Orbales</taxon>
        <taxon>Orbaceae</taxon>
        <taxon>Frischella</taxon>
    </lineage>
</organism>
<keyword evidence="6" id="KW-0227">DNA damage</keyword>
<dbReference type="AlphaFoldDB" id="A0A318MRW5"/>
<keyword evidence="4 10" id="KW-0489">Methyltransferase</keyword>
<feature type="domain" description="Methylated-DNA-[protein]-cysteine S-methyltransferase DNA binding" evidence="9">
    <location>
        <begin position="73"/>
        <end position="150"/>
    </location>
</feature>
<dbReference type="CDD" id="cd06445">
    <property type="entry name" value="ATase"/>
    <property type="match status" value="1"/>
</dbReference>
<evidence type="ECO:0000313" key="10">
    <source>
        <dbReference type="EMBL" id="PXY95522.1"/>
    </source>
</evidence>
<dbReference type="PROSITE" id="PS00374">
    <property type="entry name" value="MGMT"/>
    <property type="match status" value="1"/>
</dbReference>
<dbReference type="InterPro" id="IPR036217">
    <property type="entry name" value="MethylDNA_cys_MeTrfase_DNAb"/>
</dbReference>
<evidence type="ECO:0000256" key="3">
    <source>
        <dbReference type="ARBA" id="ARBA00011918"/>
    </source>
</evidence>
<dbReference type="GO" id="GO:0032259">
    <property type="term" value="P:methylation"/>
    <property type="evidence" value="ECO:0007669"/>
    <property type="project" value="UniProtKB-KW"/>
</dbReference>
<gene>
    <name evidence="10" type="ORF">DKK76_05135</name>
</gene>
<dbReference type="SUPFAM" id="SSF46767">
    <property type="entry name" value="Methylated DNA-protein cysteine methyltransferase, C-terminal domain"/>
    <property type="match status" value="1"/>
</dbReference>
<name>A0A318MRW5_FRIPE</name>
<dbReference type="EMBL" id="QGLM01000012">
    <property type="protein sequence ID" value="PXY95522.1"/>
    <property type="molecule type" value="Genomic_DNA"/>
</dbReference>
<dbReference type="EC" id="2.1.1.63" evidence="3"/>
<comment type="catalytic activity">
    <reaction evidence="8">
        <text>a 6-O-methyl-2'-deoxyguanosine in DNA + L-cysteinyl-[protein] = S-methyl-L-cysteinyl-[protein] + a 2'-deoxyguanosine in DNA</text>
        <dbReference type="Rhea" id="RHEA:24000"/>
        <dbReference type="Rhea" id="RHEA-COMP:10131"/>
        <dbReference type="Rhea" id="RHEA-COMP:10132"/>
        <dbReference type="Rhea" id="RHEA-COMP:11367"/>
        <dbReference type="Rhea" id="RHEA-COMP:11368"/>
        <dbReference type="ChEBI" id="CHEBI:29950"/>
        <dbReference type="ChEBI" id="CHEBI:82612"/>
        <dbReference type="ChEBI" id="CHEBI:85445"/>
        <dbReference type="ChEBI" id="CHEBI:85448"/>
        <dbReference type="EC" id="2.1.1.63"/>
    </reaction>
</comment>
<evidence type="ECO:0000256" key="4">
    <source>
        <dbReference type="ARBA" id="ARBA00022603"/>
    </source>
</evidence>
<dbReference type="PANTHER" id="PTHR10815">
    <property type="entry name" value="METHYLATED-DNA--PROTEIN-CYSTEINE METHYLTRANSFERASE"/>
    <property type="match status" value="1"/>
</dbReference>
<sequence>MYCDQLTCPESFPWHFANIIATDTHIVEVMFSNITMEINKNEITELCKQQLKLYFAKELTVFRLPLISQGTTFSATVYDELLKIRFGSTKTYKEIASYLGSKNKSRAVGHACSLNKISIIVPCHRVLGSDGDLKGYAGGLTTKKWLLNHEA</sequence>
<accession>A0A318MRW5</accession>
<evidence type="ECO:0000256" key="8">
    <source>
        <dbReference type="ARBA" id="ARBA00049348"/>
    </source>
</evidence>
<evidence type="ECO:0000256" key="6">
    <source>
        <dbReference type="ARBA" id="ARBA00022763"/>
    </source>
</evidence>
<dbReference type="FunFam" id="1.10.10.10:FF:000214">
    <property type="entry name" value="Methylated-DNA--protein-cysteine methyltransferase"/>
    <property type="match status" value="1"/>
</dbReference>
<dbReference type="GO" id="GO:0003908">
    <property type="term" value="F:methylated-DNA-[protein]-cysteine S-methyltransferase activity"/>
    <property type="evidence" value="ECO:0007669"/>
    <property type="project" value="UniProtKB-EC"/>
</dbReference>
<evidence type="ECO:0000313" key="11">
    <source>
        <dbReference type="Proteomes" id="UP000247838"/>
    </source>
</evidence>
<dbReference type="GO" id="GO:0006281">
    <property type="term" value="P:DNA repair"/>
    <property type="evidence" value="ECO:0007669"/>
    <property type="project" value="UniProtKB-KW"/>
</dbReference>